<dbReference type="InterPro" id="IPR027788">
    <property type="entry name" value="Alpha/beta-hydrolase_N_dom"/>
</dbReference>
<gene>
    <name evidence="5" type="ordered locus">ROP_36300</name>
</gene>
<evidence type="ECO:0000313" key="6">
    <source>
        <dbReference type="Proteomes" id="UP000002212"/>
    </source>
</evidence>
<feature type="domain" description="Alpha/beta-hydrolase N-terminal" evidence="4">
    <location>
        <begin position="47"/>
        <end position="254"/>
    </location>
</feature>
<feature type="transmembrane region" description="Helical" evidence="2">
    <location>
        <begin position="57"/>
        <end position="76"/>
    </location>
</feature>
<accession>C1B874</accession>
<sequence>MTTDVIDGAPPHETGPARPPERHRRWLPHRYAFGGLVVALLFVWLSLTPTLLPRGPFFQGLVTGVSAAVGYGLGFLGSKFVRYLVQREAPPRAKVVVRRVALAIGILGTVVMLVWFGNWQSQLREIMSAAAFPWTGYLVMVIVAVLIFVLFVAVARVLLRAVRWVERKISRVVPRRISATVIGVVVVALLVALVNGAVVRVIMTGLNNSFAAVNQETKAGDEPPTSPLRSGGPESLVTWDSLGRQGRSFISRAPTVDELSAFNDGRPALEPIRTYAGLASGGDSIRENAQVAADELERAGGFDRAVVGVATTTGTGWINEALVSSLEYMYNGDTGMVGLQYSYLPSWLSFLVDKERAHQAGEALFDAVYDKWKVLPPETRPKLVVMGESLGSFGGESAFGNVDDVEARTNGVLFTGPPNANEIWTDVTTNRDPGSPEWLPIYEEGETVRFGARAPEDLPRPDAPWGLPRMVYLQHPSDPIVWWSPELLLSEPDWLKEERGYDVLDSTQWFPFVTFLQVAADMAVSTGVPDGHGHSYVVDIADAWSAILPPDGWTPADNERLRAVLAEMGADG</sequence>
<organism evidence="5 6">
    <name type="scientific">Rhodococcus opacus (strain B4)</name>
    <dbReference type="NCBI Taxonomy" id="632772"/>
    <lineage>
        <taxon>Bacteria</taxon>
        <taxon>Bacillati</taxon>
        <taxon>Actinomycetota</taxon>
        <taxon>Actinomycetes</taxon>
        <taxon>Mycobacteriales</taxon>
        <taxon>Nocardiaceae</taxon>
        <taxon>Rhodococcus</taxon>
    </lineage>
</organism>
<feature type="transmembrane region" description="Helical" evidence="2">
    <location>
        <begin position="180"/>
        <end position="203"/>
    </location>
</feature>
<keyword evidence="2" id="KW-1133">Transmembrane helix</keyword>
<dbReference type="Pfam" id="PF10081">
    <property type="entry name" value="Abhydrolase_9"/>
    <property type="match status" value="1"/>
</dbReference>
<dbReference type="HOGENOM" id="CLU_023789_0_0_11"/>
<dbReference type="Pfam" id="PF15420">
    <property type="entry name" value="Abhydrolase_9_N"/>
    <property type="match status" value="1"/>
</dbReference>
<protein>
    <submittedName>
        <fullName evidence="5">Hypothetical membrane protein</fullName>
    </submittedName>
</protein>
<reference evidence="5 6" key="1">
    <citation type="submission" date="2009-03" db="EMBL/GenBank/DDBJ databases">
        <title>Comparison of the complete genome sequences of Rhodococcus erythropolis PR4 and Rhodococcus opacus B4.</title>
        <authorList>
            <person name="Takarada H."/>
            <person name="Sekine M."/>
            <person name="Hosoyama A."/>
            <person name="Yamada R."/>
            <person name="Fujisawa T."/>
            <person name="Omata S."/>
            <person name="Shimizu A."/>
            <person name="Tsukatani N."/>
            <person name="Tanikawa S."/>
            <person name="Fujita N."/>
            <person name="Harayama S."/>
        </authorList>
    </citation>
    <scope>NUCLEOTIDE SEQUENCE [LARGE SCALE GENOMIC DNA]</scope>
    <source>
        <strain evidence="5 6">B4</strain>
    </source>
</reference>
<keyword evidence="2" id="KW-0812">Transmembrane</keyword>
<evidence type="ECO:0000259" key="4">
    <source>
        <dbReference type="Pfam" id="PF15420"/>
    </source>
</evidence>
<dbReference type="OrthoDB" id="4397445at2"/>
<feature type="domain" description="Alpha/beta-hydrolase catalytic" evidence="3">
    <location>
        <begin position="272"/>
        <end position="561"/>
    </location>
</feature>
<name>C1B874_RHOOB</name>
<evidence type="ECO:0000313" key="5">
    <source>
        <dbReference type="EMBL" id="BAH51877.1"/>
    </source>
</evidence>
<dbReference type="InterPro" id="IPR012037">
    <property type="entry name" value="Alpha/beta-hydrolase_fam"/>
</dbReference>
<evidence type="ECO:0000256" key="1">
    <source>
        <dbReference type="SAM" id="MobiDB-lite"/>
    </source>
</evidence>
<keyword evidence="2" id="KW-0472">Membrane</keyword>
<dbReference type="RefSeq" id="WP_012690816.1">
    <property type="nucleotide sequence ID" value="NC_012522.1"/>
</dbReference>
<dbReference type="STRING" id="632772.ROP_36300"/>
<dbReference type="Proteomes" id="UP000002212">
    <property type="component" value="Chromosome"/>
</dbReference>
<evidence type="ECO:0000256" key="2">
    <source>
        <dbReference type="SAM" id="Phobius"/>
    </source>
</evidence>
<dbReference type="InterPro" id="IPR027787">
    <property type="entry name" value="Alpha/beta-hydrolase_catalytic"/>
</dbReference>
<dbReference type="AlphaFoldDB" id="C1B874"/>
<evidence type="ECO:0000259" key="3">
    <source>
        <dbReference type="Pfam" id="PF10081"/>
    </source>
</evidence>
<dbReference type="EMBL" id="AP011115">
    <property type="protein sequence ID" value="BAH51877.1"/>
    <property type="molecule type" value="Genomic_DNA"/>
</dbReference>
<feature type="transmembrane region" description="Helical" evidence="2">
    <location>
        <begin position="137"/>
        <end position="159"/>
    </location>
</feature>
<proteinExistence type="predicted"/>
<dbReference type="KEGG" id="rop:ROP_36300"/>
<dbReference type="PIRSF" id="PIRSF007542">
    <property type="entry name" value="UCP007542"/>
    <property type="match status" value="1"/>
</dbReference>
<feature type="transmembrane region" description="Helical" evidence="2">
    <location>
        <begin position="31"/>
        <end position="51"/>
    </location>
</feature>
<dbReference type="PATRIC" id="fig|632772.20.peg.3812"/>
<feature type="region of interest" description="Disordered" evidence="1">
    <location>
        <begin position="1"/>
        <end position="21"/>
    </location>
</feature>
<dbReference type="ESTHER" id="rhoob-c1b874">
    <property type="family name" value="Abhydrolase_9"/>
</dbReference>
<feature type="transmembrane region" description="Helical" evidence="2">
    <location>
        <begin position="96"/>
        <end position="117"/>
    </location>
</feature>